<accession>A0A2P4SAF8</accession>
<keyword evidence="2" id="KW-1185">Reference proteome</keyword>
<name>A0A2P4SAF8_BAMTH</name>
<evidence type="ECO:0000313" key="2">
    <source>
        <dbReference type="Proteomes" id="UP000237246"/>
    </source>
</evidence>
<sequence length="11" mass="1354">MLHFLCLQLVH</sequence>
<proteinExistence type="predicted"/>
<comment type="caution">
    <text evidence="1">The sequence shown here is derived from an EMBL/GenBank/DDBJ whole genome shotgun (WGS) entry which is preliminary data.</text>
</comment>
<dbReference type="Proteomes" id="UP000237246">
    <property type="component" value="Unassembled WGS sequence"/>
</dbReference>
<evidence type="ECO:0000313" key="1">
    <source>
        <dbReference type="EMBL" id="POI21104.1"/>
    </source>
</evidence>
<organism evidence="1 2">
    <name type="scientific">Bambusicola thoracicus</name>
    <name type="common">Chinese bamboo-partridge</name>
    <name type="synonym">Perdix thoracica</name>
    <dbReference type="NCBI Taxonomy" id="9083"/>
    <lineage>
        <taxon>Eukaryota</taxon>
        <taxon>Metazoa</taxon>
        <taxon>Chordata</taxon>
        <taxon>Craniata</taxon>
        <taxon>Vertebrata</taxon>
        <taxon>Euteleostomi</taxon>
        <taxon>Archelosauria</taxon>
        <taxon>Archosauria</taxon>
        <taxon>Dinosauria</taxon>
        <taxon>Saurischia</taxon>
        <taxon>Theropoda</taxon>
        <taxon>Coelurosauria</taxon>
        <taxon>Aves</taxon>
        <taxon>Neognathae</taxon>
        <taxon>Galloanserae</taxon>
        <taxon>Galliformes</taxon>
        <taxon>Phasianidae</taxon>
        <taxon>Perdicinae</taxon>
        <taxon>Bambusicola</taxon>
    </lineage>
</organism>
<dbReference type="EMBL" id="PPHD01073405">
    <property type="protein sequence ID" value="POI21104.1"/>
    <property type="molecule type" value="Genomic_DNA"/>
</dbReference>
<protein>
    <submittedName>
        <fullName evidence="1">Uncharacterized protein</fullName>
    </submittedName>
</protein>
<gene>
    <name evidence="1" type="ORF">CIB84_015150</name>
</gene>
<reference evidence="1 2" key="1">
    <citation type="submission" date="2018-01" db="EMBL/GenBank/DDBJ databases">
        <title>Comparison of the Chinese Bamboo Partridge and Red Junglefowl genome sequences highlights the importance of demography in genome evolution.</title>
        <authorList>
            <person name="Tiley G.P."/>
            <person name="Kimball R.T."/>
            <person name="Braun E.L."/>
            <person name="Burleigh J.G."/>
        </authorList>
    </citation>
    <scope>NUCLEOTIDE SEQUENCE [LARGE SCALE GENOMIC DNA]</scope>
    <source>
        <strain evidence="1">RTK389</strain>
        <tissue evidence="1">Blood</tissue>
    </source>
</reference>